<proteinExistence type="inferred from homology"/>
<dbReference type="Gene3D" id="3.30.2310.20">
    <property type="entry name" value="RelE-like"/>
    <property type="match status" value="1"/>
</dbReference>
<dbReference type="EMBL" id="JBELQE010000010">
    <property type="protein sequence ID" value="MER2248494.1"/>
    <property type="molecule type" value="Genomic_DNA"/>
</dbReference>
<accession>A0ABV1QGJ2</accession>
<dbReference type="RefSeq" id="WP_350391721.1">
    <property type="nucleotide sequence ID" value="NZ_JBELQE010000010.1"/>
</dbReference>
<evidence type="ECO:0000313" key="3">
    <source>
        <dbReference type="EMBL" id="MER2248494.1"/>
    </source>
</evidence>
<evidence type="ECO:0000313" key="4">
    <source>
        <dbReference type="Proteomes" id="UP001480955"/>
    </source>
</evidence>
<organism evidence="3 4">
    <name type="scientific">Methylorubrum podarium</name>
    <dbReference type="NCBI Taxonomy" id="200476"/>
    <lineage>
        <taxon>Bacteria</taxon>
        <taxon>Pseudomonadati</taxon>
        <taxon>Pseudomonadota</taxon>
        <taxon>Alphaproteobacteria</taxon>
        <taxon>Hyphomicrobiales</taxon>
        <taxon>Methylobacteriaceae</taxon>
        <taxon>Methylorubrum</taxon>
    </lineage>
</organism>
<dbReference type="Pfam" id="PF05016">
    <property type="entry name" value="ParE_toxin"/>
    <property type="match status" value="1"/>
</dbReference>
<dbReference type="InterPro" id="IPR051803">
    <property type="entry name" value="TA_system_RelE-like_toxin"/>
</dbReference>
<reference evidence="3 4" key="1">
    <citation type="submission" date="2024-06" db="EMBL/GenBank/DDBJ databases">
        <authorList>
            <person name="Campbell A.G."/>
        </authorList>
    </citation>
    <scope>NUCLEOTIDE SEQUENCE [LARGE SCALE GENOMIC DNA]</scope>
    <source>
        <strain evidence="3 4">EM12</strain>
    </source>
</reference>
<keyword evidence="2" id="KW-1277">Toxin-antitoxin system</keyword>
<dbReference type="InterPro" id="IPR007712">
    <property type="entry name" value="RelE/ParE_toxin"/>
</dbReference>
<protein>
    <submittedName>
        <fullName evidence="3">Type II toxin-antitoxin system RelE/ParE family toxin</fullName>
    </submittedName>
</protein>
<sequence length="92" mass="10442">MRLRLSRPAARQLDKVLTYIAAHNPQGARHVQERLQAVMDLLLLHPFAGHITARRGIRRILANPYPYAVTYSVGQNEVIVLGIRHTARRPLS</sequence>
<name>A0ABV1QGJ2_9HYPH</name>
<evidence type="ECO:0000256" key="1">
    <source>
        <dbReference type="ARBA" id="ARBA00006226"/>
    </source>
</evidence>
<comment type="similarity">
    <text evidence="1">Belongs to the RelE toxin family.</text>
</comment>
<dbReference type="InterPro" id="IPR035093">
    <property type="entry name" value="RelE/ParE_toxin_dom_sf"/>
</dbReference>
<dbReference type="PANTHER" id="PTHR33755">
    <property type="entry name" value="TOXIN PARE1-RELATED"/>
    <property type="match status" value="1"/>
</dbReference>
<keyword evidence="4" id="KW-1185">Reference proteome</keyword>
<dbReference type="Proteomes" id="UP001480955">
    <property type="component" value="Unassembled WGS sequence"/>
</dbReference>
<gene>
    <name evidence="3" type="ORF">ABS772_01080</name>
</gene>
<evidence type="ECO:0000256" key="2">
    <source>
        <dbReference type="ARBA" id="ARBA00022649"/>
    </source>
</evidence>
<comment type="caution">
    <text evidence="3">The sequence shown here is derived from an EMBL/GenBank/DDBJ whole genome shotgun (WGS) entry which is preliminary data.</text>
</comment>